<evidence type="ECO:0008006" key="3">
    <source>
        <dbReference type="Google" id="ProtNLM"/>
    </source>
</evidence>
<dbReference type="Gene3D" id="3.80.10.10">
    <property type="entry name" value="Ribonuclease Inhibitor"/>
    <property type="match status" value="1"/>
</dbReference>
<gene>
    <name evidence="1" type="ORF">PAPYR_1291</name>
</gene>
<protein>
    <recommendedName>
        <fullName evidence="3">F-box domain-containing protein</fullName>
    </recommendedName>
</protein>
<reference evidence="1" key="1">
    <citation type="journal article" date="2022" name="bioRxiv">
        <title>Genomics of Preaxostyla Flagellates Illuminates Evolutionary Transitions and the Path Towards Mitochondrial Loss.</title>
        <authorList>
            <person name="Novak L.V.F."/>
            <person name="Treitli S.C."/>
            <person name="Pyrih J."/>
            <person name="Halakuc P."/>
            <person name="Pipaliya S.V."/>
            <person name="Vacek V."/>
            <person name="Brzon O."/>
            <person name="Soukal P."/>
            <person name="Eme L."/>
            <person name="Dacks J.B."/>
            <person name="Karnkowska A."/>
            <person name="Elias M."/>
            <person name="Hampl V."/>
        </authorList>
    </citation>
    <scope>NUCLEOTIDE SEQUENCE</scope>
    <source>
        <strain evidence="1">RCP-MX</strain>
    </source>
</reference>
<dbReference type="InterPro" id="IPR032675">
    <property type="entry name" value="LRR_dom_sf"/>
</dbReference>
<comment type="caution">
    <text evidence="1">The sequence shown here is derived from an EMBL/GenBank/DDBJ whole genome shotgun (WGS) entry which is preliminary data.</text>
</comment>
<keyword evidence="2" id="KW-1185">Reference proteome</keyword>
<organism evidence="1 2">
    <name type="scientific">Paratrimastix pyriformis</name>
    <dbReference type="NCBI Taxonomy" id="342808"/>
    <lineage>
        <taxon>Eukaryota</taxon>
        <taxon>Metamonada</taxon>
        <taxon>Preaxostyla</taxon>
        <taxon>Paratrimastigidae</taxon>
        <taxon>Paratrimastix</taxon>
    </lineage>
</organism>
<dbReference type="SUPFAM" id="SSF52047">
    <property type="entry name" value="RNI-like"/>
    <property type="match status" value="1"/>
</dbReference>
<proteinExistence type="predicted"/>
<evidence type="ECO:0000313" key="1">
    <source>
        <dbReference type="EMBL" id="KAJ4462113.1"/>
    </source>
</evidence>
<name>A0ABQ8UTE2_9EUKA</name>
<dbReference type="EMBL" id="JAPMOS010000004">
    <property type="protein sequence ID" value="KAJ4462113.1"/>
    <property type="molecule type" value="Genomic_DNA"/>
</dbReference>
<accession>A0ABQ8UTE2</accession>
<dbReference type="Proteomes" id="UP001141327">
    <property type="component" value="Unassembled WGS sequence"/>
</dbReference>
<evidence type="ECO:0000313" key="2">
    <source>
        <dbReference type="Proteomes" id="UP001141327"/>
    </source>
</evidence>
<sequence>MIEFLPSELLLKIVETSFYPLFTYTQLLSLSHAPRTIIRGTLREMSFEEPDSVLSLRDSATVTTDVLAALIVSLGGASSIFRAAPTACTNSWVEEAFAGHDRLAILVDLPSSDLFLPTAELILNHLPCLGELHLRGTLSTRFLATVARACPNLQALRCSVVSDPPDVAALLPLAGSLQQFHFGGSTPFPSVGGMAALVRSLSAVWRLKICGCPSSALEPIAGHLTRLTLDRLDDLPGPWLCRLERLSMSPRLHSFPAPLASLLAANQATLSRVALTTSLASQDLVASLNALPRLTHLKLSGSLPDLPPALLDRLVRLTMTRWERVSTRHVRIASSSLQELRLLTRPGPGFRLSLRCPSLVTLFMPWLSRRWPGQLVELDCPRLRSISGVPEHFVGPATAMPQLEAVRGRCDPGWLAHLMADAPRLRELHSVLVHSQPDPLARLCASSSLVNLWLDLDLDVAKLPSPLVLRLPGQLERLGVFTSSQTRGAAGGENPPSAPFDIQVEAPGLRFFRLSHGGATPAMAIVPVRLRLRACPSLVVLHLSPPGPVIADLDEGIALRGLHLEGKAWTAAPESVLGCMTRHGARLHRVWAVSTPDVAVWTQLVGALCGLPHLTSLCLSFEAPELSLACPQLRVLELLGMATRLLADGNPVPRRLVLACPLLEELVGCIGEALGQLEFSLPAPNLRCIRKVNEPWRERLAVMCPGACLYGA</sequence>